<evidence type="ECO:0000256" key="2">
    <source>
        <dbReference type="ARBA" id="ARBA00022630"/>
    </source>
</evidence>
<dbReference type="InterPro" id="IPR036188">
    <property type="entry name" value="FAD/NAD-bd_sf"/>
</dbReference>
<evidence type="ECO:0000313" key="8">
    <source>
        <dbReference type="EMBL" id="KAL1637697.1"/>
    </source>
</evidence>
<gene>
    <name evidence="8" type="ORF">SLS58_009122</name>
</gene>
<feature type="compositionally biased region" description="Basic and acidic residues" evidence="6">
    <location>
        <begin position="62"/>
        <end position="77"/>
    </location>
</feature>
<dbReference type="Pfam" id="PF07992">
    <property type="entry name" value="Pyr_redox_2"/>
    <property type="match status" value="1"/>
</dbReference>
<feature type="domain" description="FAD/NAD(P)-binding" evidence="7">
    <location>
        <begin position="108"/>
        <end position="404"/>
    </location>
</feature>
<evidence type="ECO:0000256" key="3">
    <source>
        <dbReference type="ARBA" id="ARBA00022827"/>
    </source>
</evidence>
<dbReference type="InterPro" id="IPR045024">
    <property type="entry name" value="NDH-2"/>
</dbReference>
<keyword evidence="3" id="KW-0274">FAD</keyword>
<feature type="region of interest" description="Disordered" evidence="6">
    <location>
        <begin position="44"/>
        <end position="77"/>
    </location>
</feature>
<proteinExistence type="inferred from homology"/>
<organism evidence="8 9">
    <name type="scientific">Diplodia intermedia</name>
    <dbReference type="NCBI Taxonomy" id="856260"/>
    <lineage>
        <taxon>Eukaryota</taxon>
        <taxon>Fungi</taxon>
        <taxon>Dikarya</taxon>
        <taxon>Ascomycota</taxon>
        <taxon>Pezizomycotina</taxon>
        <taxon>Dothideomycetes</taxon>
        <taxon>Dothideomycetes incertae sedis</taxon>
        <taxon>Botryosphaeriales</taxon>
        <taxon>Botryosphaeriaceae</taxon>
        <taxon>Diplodia</taxon>
    </lineage>
</organism>
<evidence type="ECO:0000256" key="4">
    <source>
        <dbReference type="ARBA" id="ARBA00023002"/>
    </source>
</evidence>
<keyword evidence="5" id="KW-0520">NAD</keyword>
<keyword evidence="4" id="KW-0560">Oxidoreductase</keyword>
<dbReference type="SUPFAM" id="SSF51905">
    <property type="entry name" value="FAD/NAD(P)-binding domain"/>
    <property type="match status" value="1"/>
</dbReference>
<comment type="caution">
    <text evidence="8">The sequence shown here is derived from an EMBL/GenBank/DDBJ whole genome shotgun (WGS) entry which is preliminary data.</text>
</comment>
<keyword evidence="2" id="KW-0285">Flavoprotein</keyword>
<sequence>MSKKLLTQTQLTPPLGPPELQSAPLFANRVPSWFRNTIASTNQTVAPAVRAEDDADDDYEDTPPHYDYPEGDDSHDNLINDYLDENDDEAAAADDMASASSPANGKQRITIIGTGWAGYTLATALDTRKFAVTVISPSPALVYTPLLASAATGKFAFYLAEEPIRGKKRGLRYVKARVESIDLAARRLRCRTAFDWCRQDDAFEETFDTLVVCPGCAPNRFNVPGVDEHAQFVRTVDDARQLRRRLFEQLEKAAGAPGLTDAQRRDKLRVVIVGGGPTGVELCAELWDLARSDLARLYPGVAGLLSIAIHDVAPHILSAYDRKLHEYAREKLARRENVDVRTNSHIERVERDAIYTREDGRLPCGLLVWATGNQSVPLVERLEGVRKSGDGGLVRVLTDSRLRVYKPKGEEGDGAAGADDEVWEGVYGLGDACDIEGAPLPTTAEVAVQKARYLACVLNSGSETPYKFRPKGLVTYLGNHDGIIQDREWTGKLAWLSWRQGSLTWTRSFRTKSMIFLTWGVNRLFGTELARL</sequence>
<dbReference type="PANTHER" id="PTHR43706">
    <property type="entry name" value="NADH DEHYDROGENASE"/>
    <property type="match status" value="1"/>
</dbReference>
<evidence type="ECO:0000256" key="6">
    <source>
        <dbReference type="SAM" id="MobiDB-lite"/>
    </source>
</evidence>
<dbReference type="Gene3D" id="3.50.50.100">
    <property type="match status" value="1"/>
</dbReference>
<comment type="similarity">
    <text evidence="1">Belongs to the NADH dehydrogenase family.</text>
</comment>
<evidence type="ECO:0000313" key="9">
    <source>
        <dbReference type="Proteomes" id="UP001521184"/>
    </source>
</evidence>
<dbReference type="PANTHER" id="PTHR43706:SF17">
    <property type="entry name" value="NADH DEHYDROGENASE (EUROFUNG)"/>
    <property type="match status" value="1"/>
</dbReference>
<dbReference type="PRINTS" id="PR00368">
    <property type="entry name" value="FADPNR"/>
</dbReference>
<dbReference type="InterPro" id="IPR023753">
    <property type="entry name" value="FAD/NAD-binding_dom"/>
</dbReference>
<evidence type="ECO:0000259" key="7">
    <source>
        <dbReference type="Pfam" id="PF07992"/>
    </source>
</evidence>
<dbReference type="EMBL" id="JAKEKT020000085">
    <property type="protein sequence ID" value="KAL1637697.1"/>
    <property type="molecule type" value="Genomic_DNA"/>
</dbReference>
<feature type="region of interest" description="Disordered" evidence="6">
    <location>
        <begin position="1"/>
        <end position="23"/>
    </location>
</feature>
<name>A0ABR3TDW0_9PEZI</name>
<reference evidence="8 9" key="1">
    <citation type="journal article" date="2023" name="Plant Dis.">
        <title>First Report of Diplodia intermedia Causing Canker and Dieback Diseases on Apple Trees in Canada.</title>
        <authorList>
            <person name="Ellouze W."/>
            <person name="Ilyukhin E."/>
            <person name="Sulman M."/>
            <person name="Ali S."/>
        </authorList>
    </citation>
    <scope>NUCLEOTIDE SEQUENCE [LARGE SCALE GENOMIC DNA]</scope>
    <source>
        <strain evidence="8 9">M45-28</strain>
    </source>
</reference>
<protein>
    <recommendedName>
        <fullName evidence="7">FAD/NAD(P)-binding domain-containing protein</fullName>
    </recommendedName>
</protein>
<evidence type="ECO:0000256" key="5">
    <source>
        <dbReference type="ARBA" id="ARBA00023027"/>
    </source>
</evidence>
<keyword evidence="9" id="KW-1185">Reference proteome</keyword>
<evidence type="ECO:0000256" key="1">
    <source>
        <dbReference type="ARBA" id="ARBA00005272"/>
    </source>
</evidence>
<feature type="compositionally biased region" description="Low complexity" evidence="6">
    <location>
        <begin position="1"/>
        <end position="21"/>
    </location>
</feature>
<accession>A0ABR3TDW0</accession>
<dbReference type="Proteomes" id="UP001521184">
    <property type="component" value="Unassembled WGS sequence"/>
</dbReference>